<dbReference type="EMBL" id="JACHFJ010000002">
    <property type="protein sequence ID" value="MBB5372579.1"/>
    <property type="molecule type" value="Genomic_DNA"/>
</dbReference>
<protein>
    <recommendedName>
        <fullName evidence="1">N-acetyltransferase domain-containing protein</fullName>
    </recommendedName>
</protein>
<dbReference type="AlphaFoldDB" id="A0A840VK00"/>
<sequence length="157" mass="17607">MLTPLSLNTSQLPLLRDLNNEHARELSFADEARFAHLVDNAFFAAHIGAEAFIIAFDQDADYDSENFLWFRQRFSRFVYVDRVVTAGAARGRGHAAALYNALFAAARAAGHERITCEINADPPNPGSEAFHAKFWFTEIGGAVLPNGKTVRYYERRL</sequence>
<dbReference type="Gene3D" id="3.40.630.30">
    <property type="match status" value="1"/>
</dbReference>
<reference evidence="2 3" key="1">
    <citation type="submission" date="2020-08" db="EMBL/GenBank/DDBJ databases">
        <title>Genomic Encyclopedia of Type Strains, Phase IV (KMG-IV): sequencing the most valuable type-strain genomes for metagenomic binning, comparative biology and taxonomic classification.</title>
        <authorList>
            <person name="Goeker M."/>
        </authorList>
    </citation>
    <scope>NUCLEOTIDE SEQUENCE [LARGE SCALE GENOMIC DNA]</scope>
    <source>
        <strain evidence="2 3">DSM 27026</strain>
    </source>
</reference>
<evidence type="ECO:0000259" key="1">
    <source>
        <dbReference type="PROSITE" id="PS51186"/>
    </source>
</evidence>
<dbReference type="Pfam" id="PF00583">
    <property type="entry name" value="Acetyltransf_1"/>
    <property type="match status" value="1"/>
</dbReference>
<organism evidence="2 3">
    <name type="scientific">Acidocella aromatica</name>
    <dbReference type="NCBI Taxonomy" id="1303579"/>
    <lineage>
        <taxon>Bacteria</taxon>
        <taxon>Pseudomonadati</taxon>
        <taxon>Pseudomonadota</taxon>
        <taxon>Alphaproteobacteria</taxon>
        <taxon>Acetobacterales</taxon>
        <taxon>Acidocellaceae</taxon>
        <taxon>Acidocella</taxon>
    </lineage>
</organism>
<comment type="caution">
    <text evidence="2">The sequence shown here is derived from an EMBL/GenBank/DDBJ whole genome shotgun (WGS) entry which is preliminary data.</text>
</comment>
<dbReference type="GO" id="GO:0016747">
    <property type="term" value="F:acyltransferase activity, transferring groups other than amino-acyl groups"/>
    <property type="evidence" value="ECO:0007669"/>
    <property type="project" value="InterPro"/>
</dbReference>
<dbReference type="Proteomes" id="UP000553706">
    <property type="component" value="Unassembled WGS sequence"/>
</dbReference>
<dbReference type="InterPro" id="IPR016181">
    <property type="entry name" value="Acyl_CoA_acyltransferase"/>
</dbReference>
<evidence type="ECO:0000313" key="3">
    <source>
        <dbReference type="Proteomes" id="UP000553706"/>
    </source>
</evidence>
<accession>A0A840VK00</accession>
<dbReference type="InterPro" id="IPR000182">
    <property type="entry name" value="GNAT_dom"/>
</dbReference>
<proteinExistence type="predicted"/>
<evidence type="ECO:0000313" key="2">
    <source>
        <dbReference type="EMBL" id="MBB5372579.1"/>
    </source>
</evidence>
<feature type="domain" description="N-acetyltransferase" evidence="1">
    <location>
        <begin position="1"/>
        <end position="157"/>
    </location>
</feature>
<dbReference type="InterPro" id="IPR016890">
    <property type="entry name" value="UCP028520"/>
</dbReference>
<dbReference type="RefSeq" id="WP_183265589.1">
    <property type="nucleotide sequence ID" value="NZ_JACHFJ010000002.1"/>
</dbReference>
<keyword evidence="3" id="KW-1185">Reference proteome</keyword>
<gene>
    <name evidence="2" type="ORF">HNP71_000817</name>
</gene>
<dbReference type="SUPFAM" id="SSF55729">
    <property type="entry name" value="Acyl-CoA N-acyltransferases (Nat)"/>
    <property type="match status" value="1"/>
</dbReference>
<dbReference type="PROSITE" id="PS51186">
    <property type="entry name" value="GNAT"/>
    <property type="match status" value="1"/>
</dbReference>
<name>A0A840VK00_9PROT</name>
<dbReference type="PIRSF" id="PIRSF028520">
    <property type="entry name" value="UCP028520"/>
    <property type="match status" value="1"/>
</dbReference>